<dbReference type="Pfam" id="PF00067">
    <property type="entry name" value="p450"/>
    <property type="match status" value="1"/>
</dbReference>
<dbReference type="InterPro" id="IPR036396">
    <property type="entry name" value="Cyt_P450_sf"/>
</dbReference>
<keyword evidence="6 13" id="KW-0479">Metal-binding</keyword>
<accession>A0AAV5TKL2</accession>
<evidence type="ECO:0000256" key="3">
    <source>
        <dbReference type="ARBA" id="ARBA00004406"/>
    </source>
</evidence>
<evidence type="ECO:0000256" key="5">
    <source>
        <dbReference type="ARBA" id="ARBA00022617"/>
    </source>
</evidence>
<dbReference type="GO" id="GO:0005789">
    <property type="term" value="C:endoplasmic reticulum membrane"/>
    <property type="evidence" value="ECO:0007669"/>
    <property type="project" value="UniProtKB-SubCell"/>
</dbReference>
<keyword evidence="7" id="KW-0256">Endoplasmic reticulum</keyword>
<protein>
    <recommendedName>
        <fullName evidence="17">Cytochrome P450</fullName>
    </recommendedName>
</protein>
<dbReference type="Gene3D" id="1.10.630.10">
    <property type="entry name" value="Cytochrome P450"/>
    <property type="match status" value="1"/>
</dbReference>
<evidence type="ECO:0000256" key="4">
    <source>
        <dbReference type="ARBA" id="ARBA00010617"/>
    </source>
</evidence>
<keyword evidence="9 14" id="KW-0560">Oxidoreductase</keyword>
<evidence type="ECO:0000256" key="6">
    <source>
        <dbReference type="ARBA" id="ARBA00022723"/>
    </source>
</evidence>
<evidence type="ECO:0000256" key="9">
    <source>
        <dbReference type="ARBA" id="ARBA00023002"/>
    </source>
</evidence>
<keyword evidence="11 14" id="KW-0503">Monooxygenase</keyword>
<evidence type="ECO:0000256" key="14">
    <source>
        <dbReference type="RuleBase" id="RU000461"/>
    </source>
</evidence>
<dbReference type="EMBL" id="BTSX01000004">
    <property type="protein sequence ID" value="GMS94793.1"/>
    <property type="molecule type" value="Genomic_DNA"/>
</dbReference>
<dbReference type="FunFam" id="1.10.630.10:FF:000238">
    <property type="entry name" value="Cytochrome P450 2A6"/>
    <property type="match status" value="1"/>
</dbReference>
<evidence type="ECO:0000256" key="11">
    <source>
        <dbReference type="ARBA" id="ARBA00023033"/>
    </source>
</evidence>
<evidence type="ECO:0000256" key="8">
    <source>
        <dbReference type="ARBA" id="ARBA00022848"/>
    </source>
</evidence>
<dbReference type="GO" id="GO:0005506">
    <property type="term" value="F:iron ion binding"/>
    <property type="evidence" value="ECO:0007669"/>
    <property type="project" value="InterPro"/>
</dbReference>
<dbReference type="InterPro" id="IPR017972">
    <property type="entry name" value="Cyt_P450_CS"/>
</dbReference>
<comment type="cofactor">
    <cofactor evidence="1 13">
        <name>heme</name>
        <dbReference type="ChEBI" id="CHEBI:30413"/>
    </cofactor>
</comment>
<dbReference type="AlphaFoldDB" id="A0AAV5TKL2"/>
<dbReference type="GO" id="GO:0004497">
    <property type="term" value="F:monooxygenase activity"/>
    <property type="evidence" value="ECO:0007669"/>
    <property type="project" value="UniProtKB-KW"/>
</dbReference>
<gene>
    <name evidence="15" type="ORF">PENTCL1PPCAC_16968</name>
</gene>
<organism evidence="15 16">
    <name type="scientific">Pristionchus entomophagus</name>
    <dbReference type="NCBI Taxonomy" id="358040"/>
    <lineage>
        <taxon>Eukaryota</taxon>
        <taxon>Metazoa</taxon>
        <taxon>Ecdysozoa</taxon>
        <taxon>Nematoda</taxon>
        <taxon>Chromadorea</taxon>
        <taxon>Rhabditida</taxon>
        <taxon>Rhabditina</taxon>
        <taxon>Diplogasteromorpha</taxon>
        <taxon>Diplogasteroidea</taxon>
        <taxon>Neodiplogasteridae</taxon>
        <taxon>Pristionchus</taxon>
    </lineage>
</organism>
<evidence type="ECO:0008006" key="17">
    <source>
        <dbReference type="Google" id="ProtNLM"/>
    </source>
</evidence>
<comment type="caution">
    <text evidence="15">The sequence shown here is derived from an EMBL/GenBank/DDBJ whole genome shotgun (WGS) entry which is preliminary data.</text>
</comment>
<dbReference type="PROSITE" id="PS00086">
    <property type="entry name" value="CYTOCHROME_P450"/>
    <property type="match status" value="1"/>
</dbReference>
<comment type="similarity">
    <text evidence="4 14">Belongs to the cytochrome P450 family.</text>
</comment>
<dbReference type="InterPro" id="IPR001128">
    <property type="entry name" value="Cyt_P450"/>
</dbReference>
<keyword evidence="8" id="KW-0492">Microsome</keyword>
<keyword evidence="5 13" id="KW-0349">Heme</keyword>
<dbReference type="PANTHER" id="PTHR24284:SF1">
    <property type="entry name" value="CYTOCHROME P450 FAMILY"/>
    <property type="match status" value="1"/>
</dbReference>
<evidence type="ECO:0000256" key="13">
    <source>
        <dbReference type="PIRSR" id="PIRSR602401-1"/>
    </source>
</evidence>
<dbReference type="InterPro" id="IPR002401">
    <property type="entry name" value="Cyt_P450_E_grp-I"/>
</dbReference>
<name>A0AAV5TKL2_9BILA</name>
<comment type="subcellular location">
    <subcellularLocation>
        <location evidence="3">Endoplasmic reticulum membrane</location>
        <topology evidence="3">Peripheral membrane protein</topology>
    </subcellularLocation>
    <subcellularLocation>
        <location evidence="2">Microsome membrane</location>
        <topology evidence="2">Peripheral membrane protein</topology>
    </subcellularLocation>
</comment>
<feature type="binding site" description="axial binding residue" evidence="13">
    <location>
        <position position="309"/>
    </location>
    <ligand>
        <name>heme</name>
        <dbReference type="ChEBI" id="CHEBI:30413"/>
    </ligand>
    <ligandPart>
        <name>Fe</name>
        <dbReference type="ChEBI" id="CHEBI:18248"/>
    </ligandPart>
</feature>
<evidence type="ECO:0000313" key="15">
    <source>
        <dbReference type="EMBL" id="GMS94793.1"/>
    </source>
</evidence>
<evidence type="ECO:0000256" key="1">
    <source>
        <dbReference type="ARBA" id="ARBA00001971"/>
    </source>
</evidence>
<dbReference type="PANTHER" id="PTHR24284">
    <property type="entry name" value="CYTOCHROME P450 FAMILY"/>
    <property type="match status" value="1"/>
</dbReference>
<reference evidence="15" key="1">
    <citation type="submission" date="2023-10" db="EMBL/GenBank/DDBJ databases">
        <title>Genome assembly of Pristionchus species.</title>
        <authorList>
            <person name="Yoshida K."/>
            <person name="Sommer R.J."/>
        </authorList>
    </citation>
    <scope>NUCLEOTIDE SEQUENCE</scope>
    <source>
        <strain evidence="15">RS0144</strain>
    </source>
</reference>
<dbReference type="PRINTS" id="PR00463">
    <property type="entry name" value="EP450I"/>
</dbReference>
<evidence type="ECO:0000256" key="12">
    <source>
        <dbReference type="ARBA" id="ARBA00023136"/>
    </source>
</evidence>
<evidence type="ECO:0000313" key="16">
    <source>
        <dbReference type="Proteomes" id="UP001432027"/>
    </source>
</evidence>
<dbReference type="GO" id="GO:0020037">
    <property type="term" value="F:heme binding"/>
    <property type="evidence" value="ECO:0007669"/>
    <property type="project" value="InterPro"/>
</dbReference>
<feature type="non-terminal residue" evidence="15">
    <location>
        <position position="363"/>
    </location>
</feature>
<evidence type="ECO:0000256" key="7">
    <source>
        <dbReference type="ARBA" id="ARBA00022824"/>
    </source>
</evidence>
<sequence length="363" mass="41874">MRDFGMGKNVMEELVRSSISDFLQHLEQLPDKSNVDMYWPIQVVVANVINEVLFGYRYKYDDCKPLTDYVTRFNELMESVSENIGIAIGMAFPSLARLPWIGWHILGRIKHEMQEINQYVVDNVGRALKDYNVEDEPTCFVHAYRQRMDENKNLDNVNLMSSCADFFIAGQETTSTTLRWAMLILAKHGEIQDKLREEILAVVGTERLVTMADQVKMPYSRAVVLELQRFANVLGMNVQRVTLKDVQIRGQTIPAGTWVNGDIHYLMANDPVFVRPEEFRPERYLDTNMIMRKELVERTLPFSLGKRVCAGEGLARVEIFLGLVSIVQHYRILPREGEEIDLEPSMAATFKLPKPQRLRLEKV</sequence>
<evidence type="ECO:0000256" key="10">
    <source>
        <dbReference type="ARBA" id="ARBA00023004"/>
    </source>
</evidence>
<dbReference type="GO" id="GO:0016705">
    <property type="term" value="F:oxidoreductase activity, acting on paired donors, with incorporation or reduction of molecular oxygen"/>
    <property type="evidence" value="ECO:0007669"/>
    <property type="project" value="InterPro"/>
</dbReference>
<keyword evidence="10 13" id="KW-0408">Iron</keyword>
<keyword evidence="12" id="KW-0472">Membrane</keyword>
<keyword evidence="16" id="KW-1185">Reference proteome</keyword>
<dbReference type="PRINTS" id="PR00385">
    <property type="entry name" value="P450"/>
</dbReference>
<dbReference type="Proteomes" id="UP001432027">
    <property type="component" value="Unassembled WGS sequence"/>
</dbReference>
<evidence type="ECO:0000256" key="2">
    <source>
        <dbReference type="ARBA" id="ARBA00004174"/>
    </source>
</evidence>
<proteinExistence type="inferred from homology"/>
<dbReference type="SUPFAM" id="SSF48264">
    <property type="entry name" value="Cytochrome P450"/>
    <property type="match status" value="1"/>
</dbReference>